<evidence type="ECO:0000256" key="1">
    <source>
        <dbReference type="ARBA" id="ARBA00011079"/>
    </source>
</evidence>
<dbReference type="AlphaFoldDB" id="A0A1V8SBN9"/>
<reference evidence="8" key="1">
    <citation type="submission" date="2017-03" db="EMBL/GenBank/DDBJ databases">
        <title>Genomes of endolithic fungi from Antarctica.</title>
        <authorList>
            <person name="Coleine C."/>
            <person name="Masonjones S."/>
            <person name="Stajich J.E."/>
        </authorList>
    </citation>
    <scope>NUCLEOTIDE SEQUENCE [LARGE SCALE GENOMIC DNA]</scope>
    <source>
        <strain evidence="8">CCFEE 5527</strain>
    </source>
</reference>
<dbReference type="OrthoDB" id="1735038at2759"/>
<dbReference type="Proteomes" id="UP000192596">
    <property type="component" value="Unassembled WGS sequence"/>
</dbReference>
<keyword evidence="3" id="KW-0732">Signal</keyword>
<dbReference type="SUPFAM" id="SSF53474">
    <property type="entry name" value="alpha/beta-Hydrolases"/>
    <property type="match status" value="1"/>
</dbReference>
<feature type="region of interest" description="Disordered" evidence="6">
    <location>
        <begin position="29"/>
        <end position="115"/>
    </location>
</feature>
<evidence type="ECO:0000313" key="7">
    <source>
        <dbReference type="EMBL" id="OQN96231.1"/>
    </source>
</evidence>
<dbReference type="Pfam" id="PF05577">
    <property type="entry name" value="Peptidase_S28"/>
    <property type="match status" value="2"/>
</dbReference>
<keyword evidence="5" id="KW-0325">Glycoprotein</keyword>
<proteinExistence type="inferred from homology"/>
<name>A0A1V8SBN9_9PEZI</name>
<feature type="compositionally biased region" description="Basic residues" evidence="6">
    <location>
        <begin position="64"/>
        <end position="84"/>
    </location>
</feature>
<comment type="caution">
    <text evidence="7">The sequence shown here is derived from an EMBL/GenBank/DDBJ whole genome shotgun (WGS) entry which is preliminary data.</text>
</comment>
<dbReference type="GO" id="GO:0008239">
    <property type="term" value="F:dipeptidyl-peptidase activity"/>
    <property type="evidence" value="ECO:0007669"/>
    <property type="project" value="TreeGrafter"/>
</dbReference>
<accession>A0A1V8SBN9</accession>
<keyword evidence="2" id="KW-0645">Protease</keyword>
<dbReference type="GO" id="GO:0070008">
    <property type="term" value="F:serine-type exopeptidase activity"/>
    <property type="evidence" value="ECO:0007669"/>
    <property type="project" value="InterPro"/>
</dbReference>
<evidence type="ECO:0000256" key="5">
    <source>
        <dbReference type="ARBA" id="ARBA00023180"/>
    </source>
</evidence>
<evidence type="ECO:0000313" key="8">
    <source>
        <dbReference type="Proteomes" id="UP000192596"/>
    </source>
</evidence>
<protein>
    <submittedName>
        <fullName evidence="7">Uncharacterized protein</fullName>
    </submittedName>
</protein>
<dbReference type="Gene3D" id="3.40.50.1820">
    <property type="entry name" value="alpha/beta hydrolase"/>
    <property type="match status" value="2"/>
</dbReference>
<evidence type="ECO:0000256" key="4">
    <source>
        <dbReference type="ARBA" id="ARBA00022801"/>
    </source>
</evidence>
<keyword evidence="8" id="KW-1185">Reference proteome</keyword>
<evidence type="ECO:0000256" key="3">
    <source>
        <dbReference type="ARBA" id="ARBA00022729"/>
    </source>
</evidence>
<dbReference type="FunFam" id="3.40.50.1820:FF:000165">
    <property type="entry name" value="Serine peptidase, putative"/>
    <property type="match status" value="1"/>
</dbReference>
<organism evidence="7 8">
    <name type="scientific">Cryoendolithus antarcticus</name>
    <dbReference type="NCBI Taxonomy" id="1507870"/>
    <lineage>
        <taxon>Eukaryota</taxon>
        <taxon>Fungi</taxon>
        <taxon>Dikarya</taxon>
        <taxon>Ascomycota</taxon>
        <taxon>Pezizomycotina</taxon>
        <taxon>Dothideomycetes</taxon>
        <taxon>Dothideomycetidae</taxon>
        <taxon>Cladosporiales</taxon>
        <taxon>Cladosporiaceae</taxon>
        <taxon>Cryoendolithus</taxon>
    </lineage>
</organism>
<dbReference type="EMBL" id="NAJO01000069">
    <property type="protein sequence ID" value="OQN96231.1"/>
    <property type="molecule type" value="Genomic_DNA"/>
</dbReference>
<comment type="similarity">
    <text evidence="1">Belongs to the peptidase S28 family.</text>
</comment>
<dbReference type="InterPro" id="IPR008758">
    <property type="entry name" value="Peptidase_S28"/>
</dbReference>
<dbReference type="PANTHER" id="PTHR11010:SF23">
    <property type="entry name" value="SERINE PEPTIDASE"/>
    <property type="match status" value="1"/>
</dbReference>
<dbReference type="GO" id="GO:0006508">
    <property type="term" value="P:proteolysis"/>
    <property type="evidence" value="ECO:0007669"/>
    <property type="project" value="UniProtKB-KW"/>
</dbReference>
<dbReference type="InParanoid" id="A0A1V8SBN9"/>
<sequence length="738" mass="81182">MDDYIAFRKREANGEGDEAYARLRRELQPENIKAPARRPSLIPTPKKPNKGSRIALLRASATSSKRKRPSPKKGSKAAAARKRIALPPLDHNDDEDDDTSIFIKPEKNLDTPPINPLKPPPFINLNTLITYYPRRALIASAKNKKDAYLKGKKGYIASVKLEEDKEIPNAIGDREETSGSATLKANIDKYVEITETTINEKLKAIISIAEKTTTSVANKIKEVEEEALEVKEAGLATKGVLEALKQELAIALSNPSLGTFEQFYFYDTTYWKGPGSPVVLFTPGEVNATGYTSYLTTNRTTGVIAQEIGGAAIVIEHRYWGTSTPYTNLTTENMKYLTLENSIKDLTNFANNARLPFVHGRASSNAGAVPWVLVGGSYSGALTAWVESVSPGTFWAYYASSAVVEAISDFWRYFVPVQQGMPANCSADVTKVIDYMDNVLETGTAEEVTALKTQFGLETVEHNDDFMAALENGPWLWQGNQFYRTTGFFTWCDYIENVSPAQTNNATNVTLPSASGVGLDQALAGYAQWMKEELLPGYCEGYGYADFAGENNTACLDSYNATSPLYTDTSLSNAVDRQWVWMTCNEPFGYWQDGAPEGTPTIVSRLITPEYYTRMCGLYFPTAPDGTEYGIAAGRTEEQVNAYTDGWNTRNSSRLLYVNGGTDPWREATVSAESRPGGPLQSTAQVPVNLVPGGFHTSDLVTQNGLVNAGAKKVIDESVAQIVAWVHEFPKGWHHWKA</sequence>
<gene>
    <name evidence="7" type="ORF">B0A48_17793</name>
</gene>
<dbReference type="PANTHER" id="PTHR11010">
    <property type="entry name" value="PROTEASE S28 PRO-X CARBOXYPEPTIDASE-RELATED"/>
    <property type="match status" value="1"/>
</dbReference>
<evidence type="ECO:0000256" key="2">
    <source>
        <dbReference type="ARBA" id="ARBA00022670"/>
    </source>
</evidence>
<dbReference type="InterPro" id="IPR029058">
    <property type="entry name" value="AB_hydrolase_fold"/>
</dbReference>
<feature type="region of interest" description="Disordered" evidence="6">
    <location>
        <begin position="1"/>
        <end position="20"/>
    </location>
</feature>
<keyword evidence="4" id="KW-0378">Hydrolase</keyword>
<evidence type="ECO:0000256" key="6">
    <source>
        <dbReference type="SAM" id="MobiDB-lite"/>
    </source>
</evidence>